<dbReference type="PANTHER" id="PTHR10948:SF23">
    <property type="entry name" value="TRANSPOSASE INSI FOR INSERTION SEQUENCE ELEMENT IS30A-RELATED"/>
    <property type="match status" value="1"/>
</dbReference>
<dbReference type="GO" id="GO:0004803">
    <property type="term" value="F:transposase activity"/>
    <property type="evidence" value="ECO:0007669"/>
    <property type="project" value="TreeGrafter"/>
</dbReference>
<evidence type="ECO:0000313" key="2">
    <source>
        <dbReference type="EMBL" id="MDI6451929.1"/>
    </source>
</evidence>
<dbReference type="InterPro" id="IPR012337">
    <property type="entry name" value="RNaseH-like_sf"/>
</dbReference>
<protein>
    <submittedName>
        <fullName evidence="2">IS30 family transposase</fullName>
    </submittedName>
</protein>
<name>A0AAW6U8C3_9BACT</name>
<organism evidence="2 3">
    <name type="scientific">Anaerobaca lacustris</name>
    <dbReference type="NCBI Taxonomy" id="3044600"/>
    <lineage>
        <taxon>Bacteria</taxon>
        <taxon>Pseudomonadati</taxon>
        <taxon>Planctomycetota</taxon>
        <taxon>Phycisphaerae</taxon>
        <taxon>Sedimentisphaerales</taxon>
        <taxon>Anaerobacaceae</taxon>
        <taxon>Anaerobaca</taxon>
    </lineage>
</organism>
<dbReference type="EMBL" id="JASCXX010000117">
    <property type="protein sequence ID" value="MDI6451929.1"/>
    <property type="molecule type" value="Genomic_DNA"/>
</dbReference>
<dbReference type="SUPFAM" id="SSF53098">
    <property type="entry name" value="Ribonuclease H-like"/>
    <property type="match status" value="1"/>
</dbReference>
<dbReference type="AlphaFoldDB" id="A0AAW6U8C3"/>
<dbReference type="InterPro" id="IPR053392">
    <property type="entry name" value="Transposase_IS30-like"/>
</dbReference>
<proteinExistence type="predicted"/>
<gene>
    <name evidence="2" type="ORF">QJ522_22915</name>
</gene>
<dbReference type="NCBIfam" id="NF033563">
    <property type="entry name" value="transpos_IS30"/>
    <property type="match status" value="1"/>
</dbReference>
<dbReference type="Gene3D" id="3.30.420.10">
    <property type="entry name" value="Ribonuclease H-like superfamily/Ribonuclease H"/>
    <property type="match status" value="1"/>
</dbReference>
<evidence type="ECO:0000313" key="3">
    <source>
        <dbReference type="Proteomes" id="UP001431776"/>
    </source>
</evidence>
<dbReference type="GO" id="GO:0003676">
    <property type="term" value="F:nucleic acid binding"/>
    <property type="evidence" value="ECO:0007669"/>
    <property type="project" value="InterPro"/>
</dbReference>
<sequence length="168" mass="19546">PPPGLEGLSISHTTVYRWIWADPQRTHQFRPFLRIARKPRRKPYGKPSRQGQILGKRSIDERPKEANERTRLGDWEGDTVVGKGRTGYLVTCVDRASRYVIARKVHACAAKPVAEQLQRTLRRLPAEKRRSLTLDNGREFARPIELERKLDLPIYFAHPYHSWERGTN</sequence>
<dbReference type="GO" id="GO:0032196">
    <property type="term" value="P:transposition"/>
    <property type="evidence" value="ECO:0007669"/>
    <property type="project" value="TreeGrafter"/>
</dbReference>
<keyword evidence="3" id="KW-1185">Reference proteome</keyword>
<feature type="non-terminal residue" evidence="2">
    <location>
        <position position="1"/>
    </location>
</feature>
<dbReference type="Pfam" id="PF00665">
    <property type="entry name" value="rve"/>
    <property type="match status" value="1"/>
</dbReference>
<feature type="non-terminal residue" evidence="2">
    <location>
        <position position="168"/>
    </location>
</feature>
<dbReference type="RefSeq" id="WP_349247333.1">
    <property type="nucleotide sequence ID" value="NZ_JASCXX010000117.1"/>
</dbReference>
<comment type="caution">
    <text evidence="2">The sequence shown here is derived from an EMBL/GenBank/DDBJ whole genome shotgun (WGS) entry which is preliminary data.</text>
</comment>
<dbReference type="InterPro" id="IPR036397">
    <property type="entry name" value="RNaseH_sf"/>
</dbReference>
<dbReference type="GO" id="GO:0015074">
    <property type="term" value="P:DNA integration"/>
    <property type="evidence" value="ECO:0007669"/>
    <property type="project" value="InterPro"/>
</dbReference>
<dbReference type="GO" id="GO:0005829">
    <property type="term" value="C:cytosol"/>
    <property type="evidence" value="ECO:0007669"/>
    <property type="project" value="TreeGrafter"/>
</dbReference>
<dbReference type="InterPro" id="IPR051917">
    <property type="entry name" value="Transposase-Integrase"/>
</dbReference>
<dbReference type="InterPro" id="IPR001584">
    <property type="entry name" value="Integrase_cat-core"/>
</dbReference>
<dbReference type="PROSITE" id="PS50994">
    <property type="entry name" value="INTEGRASE"/>
    <property type="match status" value="1"/>
</dbReference>
<reference evidence="2" key="1">
    <citation type="submission" date="2023-05" db="EMBL/GenBank/DDBJ databases">
        <title>Anaerotaeda fermentans gen. nov., sp. nov., a novel anaerobic planctomycete of the new family within the order Sedimentisphaerales isolated from Taman Peninsula, Russia.</title>
        <authorList>
            <person name="Khomyakova M.A."/>
            <person name="Merkel A.Y."/>
            <person name="Slobodkin A.I."/>
        </authorList>
    </citation>
    <scope>NUCLEOTIDE SEQUENCE</scope>
    <source>
        <strain evidence="2">M17dextr</strain>
    </source>
</reference>
<dbReference type="Proteomes" id="UP001431776">
    <property type="component" value="Unassembled WGS sequence"/>
</dbReference>
<evidence type="ECO:0000259" key="1">
    <source>
        <dbReference type="PROSITE" id="PS50994"/>
    </source>
</evidence>
<dbReference type="PANTHER" id="PTHR10948">
    <property type="entry name" value="TRANSPOSASE"/>
    <property type="match status" value="1"/>
</dbReference>
<feature type="domain" description="Integrase catalytic" evidence="1">
    <location>
        <begin position="59"/>
        <end position="168"/>
    </location>
</feature>
<accession>A0AAW6U8C3</accession>